<reference evidence="4 5" key="2">
    <citation type="submission" date="2016-05" db="EMBL/GenBank/DDBJ databases">
        <authorList>
            <person name="Naeem Raeece"/>
        </authorList>
    </citation>
    <scope>NUCLEOTIDE SEQUENCE [LARGE SCALE GENOMIC DNA]</scope>
</reference>
<dbReference type="InterPro" id="IPR008780">
    <property type="entry name" value="Plasmodium_Vir"/>
</dbReference>
<dbReference type="Pfam" id="PF05795">
    <property type="entry name" value="Plasmodium_Vir"/>
    <property type="match status" value="1"/>
</dbReference>
<evidence type="ECO:0000313" key="3">
    <source>
        <dbReference type="EMBL" id="SBT02807.1"/>
    </source>
</evidence>
<sequence>MEKIRTRQKYLRELPSFEFIHELNKDVSECSSCLLCDSNNFISPGDYTLKIPCYSFFFDNFDNLRNSVFSLNPSDNDFCKDVVSKKLTFEEISKRKDYHDYYVNYKNIKDSTKEKREKCSIFFYYLNSKKEFYADMTKQCETDPKKKYCEQFDYKICDPQSLLNELQCNQNSTESGDQVSDPYSQKYILEYCDNLVINLSDYRAIFIIGLAIGGLILTLYLFYKKTPVGLWIKNFLKKKEIILKNFDEDVEHYMLSDNSVNLHENLDRGRYDVGY</sequence>
<evidence type="ECO:0000256" key="1">
    <source>
        <dbReference type="SAM" id="Phobius"/>
    </source>
</evidence>
<reference evidence="3" key="1">
    <citation type="submission" date="2016-05" db="EMBL/GenBank/DDBJ databases">
        <authorList>
            <person name="Lavstsen T."/>
            <person name="Jespersen J.S."/>
        </authorList>
    </citation>
    <scope>NUCLEOTIDE SEQUENCE [LARGE SCALE GENOMIC DNA]</scope>
</reference>
<keyword evidence="1" id="KW-0812">Transmembrane</keyword>
<evidence type="ECO:0000313" key="5">
    <source>
        <dbReference type="Proteomes" id="UP000078560"/>
    </source>
</evidence>
<dbReference type="Proteomes" id="UP000078560">
    <property type="component" value="Unassembled WGS sequence"/>
</dbReference>
<dbReference type="AlphaFoldDB" id="A0A1A8XEN7"/>
<keyword evidence="1" id="KW-1133">Transmembrane helix</keyword>
<protein>
    <submittedName>
        <fullName evidence="3">PIR Superfamily Protein</fullName>
    </submittedName>
</protein>
<feature type="transmembrane region" description="Helical" evidence="1">
    <location>
        <begin position="202"/>
        <end position="223"/>
    </location>
</feature>
<proteinExistence type="predicted"/>
<dbReference type="EMBL" id="FLQU01000721">
    <property type="protein sequence ID" value="SBS89390.1"/>
    <property type="molecule type" value="Genomic_DNA"/>
</dbReference>
<organism evidence="3 4">
    <name type="scientific">Plasmodium ovale curtisi</name>
    <dbReference type="NCBI Taxonomy" id="864141"/>
    <lineage>
        <taxon>Eukaryota</taxon>
        <taxon>Sar</taxon>
        <taxon>Alveolata</taxon>
        <taxon>Apicomplexa</taxon>
        <taxon>Aconoidasida</taxon>
        <taxon>Haemosporida</taxon>
        <taxon>Plasmodiidae</taxon>
        <taxon>Plasmodium</taxon>
        <taxon>Plasmodium (Plasmodium)</taxon>
    </lineage>
</organism>
<gene>
    <name evidence="3" type="ORF">POVCU1_080950</name>
    <name evidence="2" type="ORF">POVCU2_0054140</name>
</gene>
<evidence type="ECO:0000313" key="2">
    <source>
        <dbReference type="EMBL" id="SBS89390.1"/>
    </source>
</evidence>
<keyword evidence="1" id="KW-0472">Membrane</keyword>
<name>A0A1A8XEN7_PLAOA</name>
<accession>A0A1A8XEN7</accession>
<dbReference type="EMBL" id="FLQV01003765">
    <property type="protein sequence ID" value="SBT02807.1"/>
    <property type="molecule type" value="Genomic_DNA"/>
</dbReference>
<evidence type="ECO:0000313" key="4">
    <source>
        <dbReference type="Proteomes" id="UP000078546"/>
    </source>
</evidence>
<dbReference type="Proteomes" id="UP000078546">
    <property type="component" value="Unassembled WGS sequence"/>
</dbReference>